<organism evidence="1 2">
    <name type="scientific">Trichinella spiralis</name>
    <name type="common">Trichina worm</name>
    <dbReference type="NCBI Taxonomy" id="6334"/>
    <lineage>
        <taxon>Eukaryota</taxon>
        <taxon>Metazoa</taxon>
        <taxon>Ecdysozoa</taxon>
        <taxon>Nematoda</taxon>
        <taxon>Enoplea</taxon>
        <taxon>Dorylaimia</taxon>
        <taxon>Trichinellida</taxon>
        <taxon>Trichinellidae</taxon>
        <taxon>Trichinella</taxon>
    </lineage>
</organism>
<accession>A0A0V0YRJ5</accession>
<comment type="caution">
    <text evidence="1">The sequence shown here is derived from an EMBL/GenBank/DDBJ whole genome shotgun (WGS) entry which is preliminary data.</text>
</comment>
<dbReference type="EMBL" id="JYDH01005831">
    <property type="protein sequence ID" value="KRY02765.1"/>
    <property type="molecule type" value="Genomic_DNA"/>
</dbReference>
<evidence type="ECO:0000313" key="1">
    <source>
        <dbReference type="EMBL" id="KRY02765.1"/>
    </source>
</evidence>
<keyword evidence="2" id="KW-1185">Reference proteome</keyword>
<dbReference type="AlphaFoldDB" id="A0A0V0YRJ5"/>
<gene>
    <name evidence="1" type="ORF">T01_12318</name>
</gene>
<evidence type="ECO:0000313" key="2">
    <source>
        <dbReference type="Proteomes" id="UP000054776"/>
    </source>
</evidence>
<name>A0A0V0YRJ5_TRISP</name>
<proteinExistence type="predicted"/>
<sequence>MITFPLYSVFCLRPQISTHLTGENGKESKPGA</sequence>
<protein>
    <submittedName>
        <fullName evidence="1">Uncharacterized protein</fullName>
    </submittedName>
</protein>
<dbReference type="InParanoid" id="A0A0V0YRJ5"/>
<reference evidence="1 2" key="1">
    <citation type="submission" date="2015-01" db="EMBL/GenBank/DDBJ databases">
        <title>Evolution of Trichinella species and genotypes.</title>
        <authorList>
            <person name="Korhonen P.K."/>
            <person name="Edoardo P."/>
            <person name="Giuseppe L.R."/>
            <person name="Gasser R.B."/>
        </authorList>
    </citation>
    <scope>NUCLEOTIDE SEQUENCE [LARGE SCALE GENOMIC DNA]</scope>
    <source>
        <strain evidence="1">ISS3</strain>
    </source>
</reference>
<dbReference type="Proteomes" id="UP000054776">
    <property type="component" value="Unassembled WGS sequence"/>
</dbReference>